<dbReference type="Pfam" id="PF03140">
    <property type="entry name" value="DUF247"/>
    <property type="match status" value="1"/>
</dbReference>
<evidence type="ECO:0000313" key="1">
    <source>
        <dbReference type="EMBL" id="MBA0816800.1"/>
    </source>
</evidence>
<accession>A0A7J9I3W9</accession>
<dbReference type="OrthoDB" id="672127at2759"/>
<dbReference type="PANTHER" id="PTHR31170">
    <property type="entry name" value="BNAC04G53230D PROTEIN"/>
    <property type="match status" value="1"/>
</dbReference>
<keyword evidence="2" id="KW-1185">Reference proteome</keyword>
<proteinExistence type="predicted"/>
<organism evidence="1 2">
    <name type="scientific">Gossypium harknessii</name>
    <dbReference type="NCBI Taxonomy" id="34285"/>
    <lineage>
        <taxon>Eukaryota</taxon>
        <taxon>Viridiplantae</taxon>
        <taxon>Streptophyta</taxon>
        <taxon>Embryophyta</taxon>
        <taxon>Tracheophyta</taxon>
        <taxon>Spermatophyta</taxon>
        <taxon>Magnoliopsida</taxon>
        <taxon>eudicotyledons</taxon>
        <taxon>Gunneridae</taxon>
        <taxon>Pentapetalae</taxon>
        <taxon>rosids</taxon>
        <taxon>malvids</taxon>
        <taxon>Malvales</taxon>
        <taxon>Malvaceae</taxon>
        <taxon>Malvoideae</taxon>
        <taxon>Gossypium</taxon>
    </lineage>
</organism>
<dbReference type="AlphaFoldDB" id="A0A7J9I3W9"/>
<dbReference type="InterPro" id="IPR004158">
    <property type="entry name" value="DUF247_pln"/>
</dbReference>
<reference evidence="1 2" key="1">
    <citation type="journal article" date="2019" name="Genome Biol. Evol.">
        <title>Insights into the evolution of the New World diploid cottons (Gossypium, subgenus Houzingenia) based on genome sequencing.</title>
        <authorList>
            <person name="Grover C.E."/>
            <person name="Arick M.A. 2nd"/>
            <person name="Thrash A."/>
            <person name="Conover J.L."/>
            <person name="Sanders W.S."/>
            <person name="Peterson D.G."/>
            <person name="Frelichowski J.E."/>
            <person name="Scheffler J.A."/>
            <person name="Scheffler B.E."/>
            <person name="Wendel J.F."/>
        </authorList>
    </citation>
    <scope>NUCLEOTIDE SEQUENCE [LARGE SCALE GENOMIC DNA]</scope>
    <source>
        <strain evidence="1">0</strain>
        <tissue evidence="1">Leaf</tissue>
    </source>
</reference>
<dbReference type="Proteomes" id="UP000593560">
    <property type="component" value="Unassembled WGS sequence"/>
</dbReference>
<protein>
    <submittedName>
        <fullName evidence="1">Uncharacterized protein</fullName>
    </submittedName>
</protein>
<sequence length="364" mass="42351">MGRSLPEMTPSHSDIEEVSHAFVQKMTPENSDLAINPPSQEEESTIIFKVPHRLLEVNEKAYEPNVISIGPYHSRKPHLARMEDFKKRWFQKFVEKPHLGIDQFRETIRPLLEKIRNCYEQPLHLDYKDEEKFVDMMVYDGCFVVQLIREGHLHGFRKLGQHVSCDMRYDLLLLENQLPFFVLLTLYGMIEPNPGSEGHLYRLATSALAFFDKGPLNFNPENTSIRHLLHLVHTTFHPSLLGILEKIVRSEDNFQTSGNLIPSATELEDAGIHFFGAPIQKMRDKEQGVENMFDIKFHKNTKKLKIPTLQVCGSTEHIFRNYMAYEQLFAWKVPTFFVDYVIFMDKLINTSKDVSEKVELLIIC</sequence>
<comment type="caution">
    <text evidence="1">The sequence shown here is derived from an EMBL/GenBank/DDBJ whole genome shotgun (WGS) entry which is preliminary data.</text>
</comment>
<evidence type="ECO:0000313" key="2">
    <source>
        <dbReference type="Proteomes" id="UP000593560"/>
    </source>
</evidence>
<gene>
    <name evidence="1" type="ORF">Gohar_001423</name>
</gene>
<dbReference type="PANTHER" id="PTHR31170:SF25">
    <property type="entry name" value="BNAA09G04570D PROTEIN"/>
    <property type="match status" value="1"/>
</dbReference>
<name>A0A7J9I3W9_9ROSI</name>
<dbReference type="EMBL" id="JABFAD010000013">
    <property type="protein sequence ID" value="MBA0816800.1"/>
    <property type="molecule type" value="Genomic_DNA"/>
</dbReference>